<name>A0ABP0RHL4_9DINO</name>
<keyword evidence="2" id="KW-1185">Reference proteome</keyword>
<protein>
    <submittedName>
        <fullName evidence="1">Uncharacterized 29.0 kDa protein in dda-modA intergenic region</fullName>
    </submittedName>
</protein>
<comment type="caution">
    <text evidence="1">The sequence shown here is derived from an EMBL/GenBank/DDBJ whole genome shotgun (WGS) entry which is preliminary data.</text>
</comment>
<gene>
    <name evidence="1" type="ORF">SCF082_LOCUS46855</name>
</gene>
<dbReference type="Gene3D" id="3.30.40.220">
    <property type="match status" value="2"/>
</dbReference>
<accession>A0ABP0RHL4</accession>
<evidence type="ECO:0000313" key="2">
    <source>
        <dbReference type="Proteomes" id="UP001642464"/>
    </source>
</evidence>
<sequence>MALLFLRCDTLAGGKKQLCRSLFMTSGFFCSSRWSGGRSLVTTEISAAELRQCAPQPLCHSQLMEMIATARVSPRDSNHPPRREKRFANHAGEWKCISCSKWLPAEDFYTKKSTQKPCSRCKDCKKEQCLKYCRTLRGCISRMLANAKSNANVRGQEFSLTREHVCDMLAYQEARCAYSGVPMEVLLPNSHWRVSLERVDNSIGYTRKNCVLIAAEFNSSDYSRLPGVDADAVKGTAQWSAEKVQQVHALRQTNLDLASLHKDIEGAQLPLPRMTRSRGNAPKTSMPPEPGFAYCTKCFEQKPHAEFHRNASVLSGHRSSCKQCKKVLDRAYRSTLRGHLKGILNNAQRRSKLRGQECSIRFSSLVHMLERQQGRCFYSRVPLQYKELHTDWRLSLERLNNEVGYTEDNCVLIAVEFNTPDYSRSVAVTEVFGTSQWSCAKIQHVWGHC</sequence>
<reference evidence="1 2" key="1">
    <citation type="submission" date="2024-02" db="EMBL/GenBank/DDBJ databases">
        <authorList>
            <person name="Chen Y."/>
            <person name="Shah S."/>
            <person name="Dougan E. K."/>
            <person name="Thang M."/>
            <person name="Chan C."/>
        </authorList>
    </citation>
    <scope>NUCLEOTIDE SEQUENCE [LARGE SCALE GENOMIC DNA]</scope>
</reference>
<evidence type="ECO:0000313" key="1">
    <source>
        <dbReference type="EMBL" id="CAK9100080.1"/>
    </source>
</evidence>
<organism evidence="1 2">
    <name type="scientific">Durusdinium trenchii</name>
    <dbReference type="NCBI Taxonomy" id="1381693"/>
    <lineage>
        <taxon>Eukaryota</taxon>
        <taxon>Sar</taxon>
        <taxon>Alveolata</taxon>
        <taxon>Dinophyceae</taxon>
        <taxon>Suessiales</taxon>
        <taxon>Symbiodiniaceae</taxon>
        <taxon>Durusdinium</taxon>
    </lineage>
</organism>
<dbReference type="EMBL" id="CAXAMM010041573">
    <property type="protein sequence ID" value="CAK9100080.1"/>
    <property type="molecule type" value="Genomic_DNA"/>
</dbReference>
<dbReference type="Proteomes" id="UP001642464">
    <property type="component" value="Unassembled WGS sequence"/>
</dbReference>
<proteinExistence type="predicted"/>